<evidence type="ECO:0000313" key="3">
    <source>
        <dbReference type="Proteomes" id="UP001500190"/>
    </source>
</evidence>
<name>A0ABN2DIA2_9ACTN</name>
<reference evidence="2 3" key="1">
    <citation type="journal article" date="2019" name="Int. J. Syst. Evol. Microbiol.">
        <title>The Global Catalogue of Microorganisms (GCM) 10K type strain sequencing project: providing services to taxonomists for standard genome sequencing and annotation.</title>
        <authorList>
            <consortium name="The Broad Institute Genomics Platform"/>
            <consortium name="The Broad Institute Genome Sequencing Center for Infectious Disease"/>
            <person name="Wu L."/>
            <person name="Ma J."/>
        </authorList>
    </citation>
    <scope>NUCLEOTIDE SEQUENCE [LARGE SCALE GENOMIC DNA]</scope>
    <source>
        <strain evidence="2 3">JCM 14304</strain>
    </source>
</reference>
<comment type="caution">
    <text evidence="2">The sequence shown here is derived from an EMBL/GenBank/DDBJ whole genome shotgun (WGS) entry which is preliminary data.</text>
</comment>
<proteinExistence type="predicted"/>
<sequence>MAAEQARAAAAAAAPDVPLTPEEEADAIGEDDMVLEDDSRSHTDLLRDTLGAQIITEEPN</sequence>
<accession>A0ABN2DIA2</accession>
<gene>
    <name evidence="2" type="ORF">GCM10009742_19860</name>
</gene>
<evidence type="ECO:0000256" key="1">
    <source>
        <dbReference type="SAM" id="MobiDB-lite"/>
    </source>
</evidence>
<dbReference type="EMBL" id="BAAAND010000003">
    <property type="protein sequence ID" value="GAA1576304.1"/>
    <property type="molecule type" value="Genomic_DNA"/>
</dbReference>
<feature type="compositionally biased region" description="Acidic residues" evidence="1">
    <location>
        <begin position="21"/>
        <end position="32"/>
    </location>
</feature>
<organism evidence="2 3">
    <name type="scientific">Kribbella karoonensis</name>
    <dbReference type="NCBI Taxonomy" id="324851"/>
    <lineage>
        <taxon>Bacteria</taxon>
        <taxon>Bacillati</taxon>
        <taxon>Actinomycetota</taxon>
        <taxon>Actinomycetes</taxon>
        <taxon>Propionibacteriales</taxon>
        <taxon>Kribbellaceae</taxon>
        <taxon>Kribbella</taxon>
    </lineage>
</organism>
<feature type="compositionally biased region" description="Low complexity" evidence="1">
    <location>
        <begin position="1"/>
        <end position="14"/>
    </location>
</feature>
<protein>
    <submittedName>
        <fullName evidence="2">Uncharacterized protein</fullName>
    </submittedName>
</protein>
<evidence type="ECO:0000313" key="2">
    <source>
        <dbReference type="EMBL" id="GAA1576304.1"/>
    </source>
</evidence>
<keyword evidence="3" id="KW-1185">Reference proteome</keyword>
<dbReference type="Proteomes" id="UP001500190">
    <property type="component" value="Unassembled WGS sequence"/>
</dbReference>
<feature type="region of interest" description="Disordered" evidence="1">
    <location>
        <begin position="1"/>
        <end position="32"/>
    </location>
</feature>